<sequence length="32" mass="3546">LKNSASHALLTRHANTSFAQVDPMSEDDNLDF</sequence>
<comment type="caution">
    <text evidence="2">The sequence shown here is derived from an EMBL/GenBank/DDBJ whole genome shotgun (WGS) entry which is preliminary data.</text>
</comment>
<feature type="non-terminal residue" evidence="2">
    <location>
        <position position="1"/>
    </location>
</feature>
<evidence type="ECO:0000313" key="3">
    <source>
        <dbReference type="Proteomes" id="UP001054945"/>
    </source>
</evidence>
<proteinExistence type="predicted"/>
<evidence type="ECO:0000313" key="2">
    <source>
        <dbReference type="EMBL" id="GIX73827.1"/>
    </source>
</evidence>
<dbReference type="Proteomes" id="UP001054945">
    <property type="component" value="Unassembled WGS sequence"/>
</dbReference>
<dbReference type="AlphaFoldDB" id="A0AAV4MQU3"/>
<protein>
    <submittedName>
        <fullName evidence="2">Uncharacterized protein</fullName>
    </submittedName>
</protein>
<evidence type="ECO:0000256" key="1">
    <source>
        <dbReference type="SAM" id="MobiDB-lite"/>
    </source>
</evidence>
<reference evidence="2 3" key="1">
    <citation type="submission" date="2021-06" db="EMBL/GenBank/DDBJ databases">
        <title>Caerostris extrusa draft genome.</title>
        <authorList>
            <person name="Kono N."/>
            <person name="Arakawa K."/>
        </authorList>
    </citation>
    <scope>NUCLEOTIDE SEQUENCE [LARGE SCALE GENOMIC DNA]</scope>
</reference>
<feature type="region of interest" description="Disordered" evidence="1">
    <location>
        <begin position="1"/>
        <end position="32"/>
    </location>
</feature>
<name>A0AAV4MQU3_CAEEX</name>
<dbReference type="EMBL" id="BPLR01002446">
    <property type="protein sequence ID" value="GIX73827.1"/>
    <property type="molecule type" value="Genomic_DNA"/>
</dbReference>
<keyword evidence="3" id="KW-1185">Reference proteome</keyword>
<organism evidence="2 3">
    <name type="scientific">Caerostris extrusa</name>
    <name type="common">Bark spider</name>
    <name type="synonym">Caerostris bankana</name>
    <dbReference type="NCBI Taxonomy" id="172846"/>
    <lineage>
        <taxon>Eukaryota</taxon>
        <taxon>Metazoa</taxon>
        <taxon>Ecdysozoa</taxon>
        <taxon>Arthropoda</taxon>
        <taxon>Chelicerata</taxon>
        <taxon>Arachnida</taxon>
        <taxon>Araneae</taxon>
        <taxon>Araneomorphae</taxon>
        <taxon>Entelegynae</taxon>
        <taxon>Araneoidea</taxon>
        <taxon>Araneidae</taxon>
        <taxon>Caerostris</taxon>
    </lineage>
</organism>
<gene>
    <name evidence="2" type="ORF">CEXT_432851</name>
</gene>
<accession>A0AAV4MQU3</accession>